<dbReference type="Pfam" id="PF01037">
    <property type="entry name" value="AsnC_trans_reg"/>
    <property type="match status" value="1"/>
</dbReference>
<evidence type="ECO:0000256" key="1">
    <source>
        <dbReference type="ARBA" id="ARBA00023015"/>
    </source>
</evidence>
<dbReference type="Gene3D" id="3.30.70.920">
    <property type="match status" value="1"/>
</dbReference>
<protein>
    <recommendedName>
        <fullName evidence="4">HTH asnC-type domain-containing protein</fullName>
    </recommendedName>
</protein>
<organism evidence="5 6">
    <name type="scientific">Sphingopyxis witflariensis</name>
    <dbReference type="NCBI Taxonomy" id="173675"/>
    <lineage>
        <taxon>Bacteria</taxon>
        <taxon>Pseudomonadati</taxon>
        <taxon>Pseudomonadota</taxon>
        <taxon>Alphaproteobacteria</taxon>
        <taxon>Sphingomonadales</taxon>
        <taxon>Sphingomonadaceae</taxon>
        <taxon>Sphingopyxis</taxon>
    </lineage>
</organism>
<proteinExistence type="predicted"/>
<accession>A0A246JNJ5</accession>
<evidence type="ECO:0000256" key="2">
    <source>
        <dbReference type="ARBA" id="ARBA00023125"/>
    </source>
</evidence>
<dbReference type="InterPro" id="IPR036390">
    <property type="entry name" value="WH_DNA-bd_sf"/>
</dbReference>
<dbReference type="OrthoDB" id="9809462at2"/>
<dbReference type="InterPro" id="IPR011991">
    <property type="entry name" value="ArsR-like_HTH"/>
</dbReference>
<evidence type="ECO:0000313" key="6">
    <source>
        <dbReference type="Proteomes" id="UP000197097"/>
    </source>
</evidence>
<dbReference type="PANTHER" id="PTHR43413:SF6">
    <property type="entry name" value="REGULATORY PROTEIN ASNC"/>
    <property type="match status" value="1"/>
</dbReference>
<dbReference type="InterPro" id="IPR050684">
    <property type="entry name" value="HTH-Siroheme_Decarb"/>
</dbReference>
<dbReference type="SUPFAM" id="SSF46785">
    <property type="entry name" value="Winged helix' DNA-binding domain"/>
    <property type="match status" value="1"/>
</dbReference>
<dbReference type="InterPro" id="IPR000485">
    <property type="entry name" value="AsnC-type_HTH_dom"/>
</dbReference>
<dbReference type="InterPro" id="IPR019888">
    <property type="entry name" value="Tscrpt_reg_AsnC-like"/>
</dbReference>
<dbReference type="SUPFAM" id="SSF54909">
    <property type="entry name" value="Dimeric alpha+beta barrel"/>
    <property type="match status" value="1"/>
</dbReference>
<dbReference type="SMART" id="SM00344">
    <property type="entry name" value="HTH_ASNC"/>
    <property type="match status" value="1"/>
</dbReference>
<reference evidence="5 6" key="1">
    <citation type="journal article" date="2002" name="Int. J. Syst. Evol. Microbiol.">
        <title>Sphingopyxis witflariensis sp. nov., isolated from activated sludge.</title>
        <authorList>
            <person name="Kampfer P."/>
            <person name="Witzenberger R."/>
            <person name="Denner E.B."/>
            <person name="Busse H.J."/>
            <person name="Neef A."/>
        </authorList>
    </citation>
    <scope>NUCLEOTIDE SEQUENCE [LARGE SCALE GENOMIC DNA]</scope>
    <source>
        <strain evidence="5 6">DSM 14551</strain>
    </source>
</reference>
<dbReference type="GO" id="GO:0006355">
    <property type="term" value="P:regulation of DNA-templated transcription"/>
    <property type="evidence" value="ECO:0007669"/>
    <property type="project" value="UniProtKB-ARBA"/>
</dbReference>
<gene>
    <name evidence="5" type="ORF">CDQ91_16465</name>
</gene>
<evidence type="ECO:0000259" key="4">
    <source>
        <dbReference type="PROSITE" id="PS50956"/>
    </source>
</evidence>
<dbReference type="InterPro" id="IPR019887">
    <property type="entry name" value="Tscrpt_reg_AsnC/Lrp_C"/>
</dbReference>
<dbReference type="Gene3D" id="1.10.10.10">
    <property type="entry name" value="Winged helix-like DNA-binding domain superfamily/Winged helix DNA-binding domain"/>
    <property type="match status" value="1"/>
</dbReference>
<evidence type="ECO:0000313" key="5">
    <source>
        <dbReference type="EMBL" id="OWQ94224.1"/>
    </source>
</evidence>
<dbReference type="AlphaFoldDB" id="A0A246JNJ5"/>
<dbReference type="CDD" id="cd00090">
    <property type="entry name" value="HTH_ARSR"/>
    <property type="match status" value="1"/>
</dbReference>
<feature type="domain" description="HTH asnC-type" evidence="4">
    <location>
        <begin position="6"/>
        <end position="66"/>
    </location>
</feature>
<dbReference type="EMBL" id="NISJ01000010">
    <property type="protein sequence ID" value="OWQ94224.1"/>
    <property type="molecule type" value="Genomic_DNA"/>
</dbReference>
<keyword evidence="3" id="KW-0804">Transcription</keyword>
<keyword evidence="2" id="KW-0238">DNA-binding</keyword>
<dbReference type="Proteomes" id="UP000197097">
    <property type="component" value="Unassembled WGS sequence"/>
</dbReference>
<keyword evidence="6" id="KW-1185">Reference proteome</keyword>
<keyword evidence="1" id="KW-0805">Transcription regulation</keyword>
<dbReference type="RefSeq" id="WP_088473820.1">
    <property type="nucleotide sequence ID" value="NZ_NISJ01000010.1"/>
</dbReference>
<dbReference type="PROSITE" id="PS50956">
    <property type="entry name" value="HTH_ASNC_2"/>
    <property type="match status" value="1"/>
</dbReference>
<evidence type="ECO:0000256" key="3">
    <source>
        <dbReference type="ARBA" id="ARBA00023163"/>
    </source>
</evidence>
<sequence>MSSDILDDLNRAIIAALQENPSRTNKDIGETLGVSEPTVANRIRALEDANILRVMMQRDMHALGYSVFALVDLNVEGRTPENVAEDLAKLDACTSVSVAMSSPDIFANINAPDGAALQRIVDEQIAKIEGIASYEVNTALEIVKLDPRFGKLGSE</sequence>
<name>A0A246JNJ5_9SPHN</name>
<comment type="caution">
    <text evidence="5">The sequence shown here is derived from an EMBL/GenBank/DDBJ whole genome shotgun (WGS) entry which is preliminary data.</text>
</comment>
<dbReference type="GO" id="GO:0043565">
    <property type="term" value="F:sequence-specific DNA binding"/>
    <property type="evidence" value="ECO:0007669"/>
    <property type="project" value="InterPro"/>
</dbReference>
<dbReference type="PRINTS" id="PR00033">
    <property type="entry name" value="HTHASNC"/>
</dbReference>
<dbReference type="PANTHER" id="PTHR43413">
    <property type="entry name" value="TRANSCRIPTIONAL REGULATOR, ASNC FAMILY"/>
    <property type="match status" value="1"/>
</dbReference>
<dbReference type="InterPro" id="IPR011008">
    <property type="entry name" value="Dimeric_a/b-barrel"/>
</dbReference>
<dbReference type="Pfam" id="PF13404">
    <property type="entry name" value="HTH_AsnC-type"/>
    <property type="match status" value="1"/>
</dbReference>
<dbReference type="InterPro" id="IPR036388">
    <property type="entry name" value="WH-like_DNA-bd_sf"/>
</dbReference>